<dbReference type="AlphaFoldDB" id="A0AA40A7V0"/>
<gene>
    <name evidence="1" type="ORF">B0H67DRAFT_646277</name>
</gene>
<protein>
    <submittedName>
        <fullName evidence="1">Uncharacterized protein</fullName>
    </submittedName>
</protein>
<proteinExistence type="predicted"/>
<comment type="caution">
    <text evidence="1">The sequence shown here is derived from an EMBL/GenBank/DDBJ whole genome shotgun (WGS) entry which is preliminary data.</text>
</comment>
<evidence type="ECO:0000313" key="1">
    <source>
        <dbReference type="EMBL" id="KAK0710850.1"/>
    </source>
</evidence>
<evidence type="ECO:0000313" key="2">
    <source>
        <dbReference type="Proteomes" id="UP001172102"/>
    </source>
</evidence>
<sequence length="129" mass="14368">MATPLFIFAATVCRFAENPRKGGGSPDDRLQKVLDRRFGGRVSDIDATYQLILDQMLADELDPDDTEDLLKEFKGILDPITLLASPLSVDSLSRLLDIRASVIEGRLDLLHAVLDVSNDRKVPIRLLHK</sequence>
<reference evidence="1" key="1">
    <citation type="submission" date="2023-06" db="EMBL/GenBank/DDBJ databases">
        <title>Genome-scale phylogeny and comparative genomics of the fungal order Sordariales.</title>
        <authorList>
            <consortium name="Lawrence Berkeley National Laboratory"/>
            <person name="Hensen N."/>
            <person name="Bonometti L."/>
            <person name="Westerberg I."/>
            <person name="Brannstrom I.O."/>
            <person name="Guillou S."/>
            <person name="Cros-Aarteil S."/>
            <person name="Calhoun S."/>
            <person name="Haridas S."/>
            <person name="Kuo A."/>
            <person name="Mondo S."/>
            <person name="Pangilinan J."/>
            <person name="Riley R."/>
            <person name="Labutti K."/>
            <person name="Andreopoulos B."/>
            <person name="Lipzen A."/>
            <person name="Chen C."/>
            <person name="Yanf M."/>
            <person name="Daum C."/>
            <person name="Ng V."/>
            <person name="Clum A."/>
            <person name="Steindorff A."/>
            <person name="Ohm R."/>
            <person name="Martin F."/>
            <person name="Silar P."/>
            <person name="Natvig D."/>
            <person name="Lalanne C."/>
            <person name="Gautier V."/>
            <person name="Ament-Velasquez S.L."/>
            <person name="Kruys A."/>
            <person name="Hutchinson M.I."/>
            <person name="Powell A.J."/>
            <person name="Barry K."/>
            <person name="Miller A.N."/>
            <person name="Grigoriev I.V."/>
            <person name="Debuchy R."/>
            <person name="Gladieux P."/>
            <person name="Thoren M.H."/>
            <person name="Johannesson H."/>
        </authorList>
    </citation>
    <scope>NUCLEOTIDE SEQUENCE</scope>
    <source>
        <strain evidence="1">SMH4607-1</strain>
    </source>
</reference>
<organism evidence="1 2">
    <name type="scientific">Lasiosphaeris hirsuta</name>
    <dbReference type="NCBI Taxonomy" id="260670"/>
    <lineage>
        <taxon>Eukaryota</taxon>
        <taxon>Fungi</taxon>
        <taxon>Dikarya</taxon>
        <taxon>Ascomycota</taxon>
        <taxon>Pezizomycotina</taxon>
        <taxon>Sordariomycetes</taxon>
        <taxon>Sordariomycetidae</taxon>
        <taxon>Sordariales</taxon>
        <taxon>Lasiosphaeriaceae</taxon>
        <taxon>Lasiosphaeris</taxon>
    </lineage>
</organism>
<accession>A0AA40A7V0</accession>
<name>A0AA40A7V0_9PEZI</name>
<keyword evidence="2" id="KW-1185">Reference proteome</keyword>
<dbReference type="EMBL" id="JAUKUA010000005">
    <property type="protein sequence ID" value="KAK0710850.1"/>
    <property type="molecule type" value="Genomic_DNA"/>
</dbReference>
<dbReference type="Proteomes" id="UP001172102">
    <property type="component" value="Unassembled WGS sequence"/>
</dbReference>